<dbReference type="Proteomes" id="UP000604046">
    <property type="component" value="Unassembled WGS sequence"/>
</dbReference>
<keyword evidence="6" id="KW-1185">Reference proteome</keyword>
<dbReference type="NCBIfam" id="TIGR02232">
    <property type="entry name" value="myxo_disulf_rpt"/>
    <property type="match status" value="1"/>
</dbReference>
<keyword evidence="2" id="KW-0677">Repeat</keyword>
<dbReference type="AlphaFoldDB" id="A0A812I7N9"/>
<gene>
    <name evidence="5" type="primary">bgs3</name>
    <name evidence="5" type="ORF">SNAT2548_LOCUS2931</name>
</gene>
<reference evidence="5" key="1">
    <citation type="submission" date="2021-02" db="EMBL/GenBank/DDBJ databases">
        <authorList>
            <person name="Dougan E. K."/>
            <person name="Rhodes N."/>
            <person name="Thang M."/>
            <person name="Chan C."/>
        </authorList>
    </citation>
    <scope>NUCLEOTIDE SEQUENCE</scope>
</reference>
<dbReference type="Pfam" id="PF12248">
    <property type="entry name" value="Methyltransf_FA"/>
    <property type="match status" value="1"/>
</dbReference>
<protein>
    <submittedName>
        <fullName evidence="5">Bgs3 protein</fullName>
    </submittedName>
</protein>
<proteinExistence type="predicted"/>
<name>A0A812I7N9_9DINO</name>
<feature type="domain" description="Farnesoic acid O-methyl transferase" evidence="4">
    <location>
        <begin position="264"/>
        <end position="357"/>
    </location>
</feature>
<sequence>MQDASACANIAQCGDCVVHCNCGGARPCLGSNTTLRCLGADDPVRSLLPVQLPNGQFPLGECDASASAGTVGLVAPDLCGPSLCCPASPFVPAGCQNDLDARLGMTGQCQAMVDSGSFSCEASFCPTCGQLAGQCDQLCGYGLCAVCGDCFPSARLGLGRPDTCDDGNAQDGDGCSSSCQVEDGWTCTKQVVSVTDMTIGVQTVTTIDRCTTCTDSPVAWVDSQGYTCEDYKLFGACDANSLSSDALVLGGRIRSTPEYFRYQFLYNIEVTPSNPLKMLVSVAAANDAHIFLGKPGEYGFEIVIGGWNNGLSVLKMEPTQQTLGNHYGRLLSESEMRTFWVYYAWDGNLSVGQGEVFWENATLWGSTTSIHVVSSRNWYDSTTQISLLNEVYISTGWHAVGAWDVRLKGGFAGVTLGSLADGSGIDATSACCVCGGGVSGRPCEQRDPTPVGGGELPFQARGDVIGSTEGSRRLSGLGGFASDPLLLGKPSTDGFSLNLNFTSCTTTQQSDPSGDWCILEVAVVPAVAKNRVMSPLANVWTQVLDPGCRLMNHHQVGSSYSWQATGCNFTSGALYAAALHLTTGQGDVLLLIDLQIPGIPTYTPSSVFFSDSDVRRGYLLGEVTVQGAEDESNILQYRAYFGRSNDTRVNFLADARAAGIGWVNTYSGGGLRNGFNNECLYGDCSWKMQLSRTAGNGQPYSQYIIRHDYTGLCLCYANSVLSRSECYANLLTLNSPMAYKYTPSGNGALVDRNNNFYKTIWYRDIGDPNTKTMESVKAVMQQVCDDYTPCVGFLIAETNLDGIILLDRTYGTDEYPGLWPPEIHPALLAVGAEAAWSAYGDSQALSPANPTRTSLDIVNDPMWQPWLAFIKEKKDPDCLWSLQDRIFNSTVESRLKSSASAACLCQVPETTETVGADGVAAPAADDSVHKPHIGKFCDAMWMDFTVDGQELGERTLSDGGRSRNRPR</sequence>
<keyword evidence="1" id="KW-0732">Signal</keyword>
<dbReference type="EMBL" id="CAJNDS010000176">
    <property type="protein sequence ID" value="CAE7022456.1"/>
    <property type="molecule type" value="Genomic_DNA"/>
</dbReference>
<evidence type="ECO:0000256" key="3">
    <source>
        <dbReference type="ARBA" id="ARBA00023157"/>
    </source>
</evidence>
<accession>A0A812I7N9</accession>
<evidence type="ECO:0000313" key="6">
    <source>
        <dbReference type="Proteomes" id="UP000604046"/>
    </source>
</evidence>
<evidence type="ECO:0000259" key="4">
    <source>
        <dbReference type="Pfam" id="PF12248"/>
    </source>
</evidence>
<evidence type="ECO:0000256" key="2">
    <source>
        <dbReference type="ARBA" id="ARBA00022737"/>
    </source>
</evidence>
<dbReference type="InterPro" id="IPR022041">
    <property type="entry name" value="Methyltransf_FA"/>
</dbReference>
<evidence type="ECO:0000313" key="5">
    <source>
        <dbReference type="EMBL" id="CAE7022456.1"/>
    </source>
</evidence>
<dbReference type="InterPro" id="IPR011936">
    <property type="entry name" value="Myxo_disulph_rpt"/>
</dbReference>
<evidence type="ECO:0000256" key="1">
    <source>
        <dbReference type="ARBA" id="ARBA00022729"/>
    </source>
</evidence>
<dbReference type="OrthoDB" id="6044186at2759"/>
<keyword evidence="3" id="KW-1015">Disulfide bond</keyword>
<comment type="caution">
    <text evidence="5">The sequence shown here is derived from an EMBL/GenBank/DDBJ whole genome shotgun (WGS) entry which is preliminary data.</text>
</comment>
<organism evidence="5 6">
    <name type="scientific">Symbiodinium natans</name>
    <dbReference type="NCBI Taxonomy" id="878477"/>
    <lineage>
        <taxon>Eukaryota</taxon>
        <taxon>Sar</taxon>
        <taxon>Alveolata</taxon>
        <taxon>Dinophyceae</taxon>
        <taxon>Suessiales</taxon>
        <taxon>Symbiodiniaceae</taxon>
        <taxon>Symbiodinium</taxon>
    </lineage>
</organism>